<feature type="compositionally biased region" description="Low complexity" evidence="5">
    <location>
        <begin position="539"/>
        <end position="574"/>
    </location>
</feature>
<name>A0ABW3QN84_9BACT</name>
<dbReference type="EMBL" id="JBHTLP010000045">
    <property type="protein sequence ID" value="MFD1145471.1"/>
    <property type="molecule type" value="Genomic_DNA"/>
</dbReference>
<evidence type="ECO:0000259" key="7">
    <source>
        <dbReference type="PROSITE" id="PS51007"/>
    </source>
</evidence>
<feature type="signal peptide" evidence="6">
    <location>
        <begin position="1"/>
        <end position="30"/>
    </location>
</feature>
<feature type="chain" id="PRO_5046086774" evidence="6">
    <location>
        <begin position="31"/>
        <end position="682"/>
    </location>
</feature>
<keyword evidence="9" id="KW-1185">Reference proteome</keyword>
<proteinExistence type="predicted"/>
<protein>
    <submittedName>
        <fullName evidence="8">C-type cytochrome</fullName>
    </submittedName>
</protein>
<evidence type="ECO:0000256" key="4">
    <source>
        <dbReference type="PROSITE-ProRule" id="PRU00433"/>
    </source>
</evidence>
<feature type="region of interest" description="Disordered" evidence="5">
    <location>
        <begin position="538"/>
        <end position="574"/>
    </location>
</feature>
<feature type="domain" description="Cytochrome c" evidence="7">
    <location>
        <begin position="582"/>
        <end position="665"/>
    </location>
</feature>
<accession>A0ABW3QN84</accession>
<dbReference type="RefSeq" id="WP_379885838.1">
    <property type="nucleotide sequence ID" value="NZ_JBHTLP010000045.1"/>
</dbReference>
<organism evidence="8 9">
    <name type="scientific">Larkinella insperata</name>
    <dbReference type="NCBI Taxonomy" id="332158"/>
    <lineage>
        <taxon>Bacteria</taxon>
        <taxon>Pseudomonadati</taxon>
        <taxon>Bacteroidota</taxon>
        <taxon>Cytophagia</taxon>
        <taxon>Cytophagales</taxon>
        <taxon>Spirosomataceae</taxon>
        <taxon>Larkinella</taxon>
    </lineage>
</organism>
<evidence type="ECO:0000313" key="8">
    <source>
        <dbReference type="EMBL" id="MFD1145471.1"/>
    </source>
</evidence>
<evidence type="ECO:0000256" key="3">
    <source>
        <dbReference type="ARBA" id="ARBA00023004"/>
    </source>
</evidence>
<dbReference type="InterPro" id="IPR011042">
    <property type="entry name" value="6-blade_b-propeller_TolB-like"/>
</dbReference>
<dbReference type="Gene3D" id="1.10.760.10">
    <property type="entry name" value="Cytochrome c-like domain"/>
    <property type="match status" value="1"/>
</dbReference>
<dbReference type="SUPFAM" id="SSF50952">
    <property type="entry name" value="Soluble quinoprotein glucose dehydrogenase"/>
    <property type="match status" value="1"/>
</dbReference>
<evidence type="ECO:0000256" key="2">
    <source>
        <dbReference type="ARBA" id="ARBA00022723"/>
    </source>
</evidence>
<dbReference type="Pfam" id="PF00034">
    <property type="entry name" value="Cytochrom_C"/>
    <property type="match status" value="1"/>
</dbReference>
<dbReference type="PANTHER" id="PTHR33546:SF1">
    <property type="entry name" value="LARGE, MULTIFUNCTIONAL SECRETED PROTEIN"/>
    <property type="match status" value="1"/>
</dbReference>
<keyword evidence="6" id="KW-0732">Signal</keyword>
<dbReference type="InterPro" id="IPR009056">
    <property type="entry name" value="Cyt_c-like_dom"/>
</dbReference>
<dbReference type="PROSITE" id="PS51007">
    <property type="entry name" value="CYTC"/>
    <property type="match status" value="1"/>
</dbReference>
<evidence type="ECO:0000256" key="5">
    <source>
        <dbReference type="SAM" id="MobiDB-lite"/>
    </source>
</evidence>
<reference evidence="9" key="1">
    <citation type="journal article" date="2019" name="Int. J. Syst. Evol. Microbiol.">
        <title>The Global Catalogue of Microorganisms (GCM) 10K type strain sequencing project: providing services to taxonomists for standard genome sequencing and annotation.</title>
        <authorList>
            <consortium name="The Broad Institute Genomics Platform"/>
            <consortium name="The Broad Institute Genome Sequencing Center for Infectious Disease"/>
            <person name="Wu L."/>
            <person name="Ma J."/>
        </authorList>
    </citation>
    <scope>NUCLEOTIDE SEQUENCE [LARGE SCALE GENOMIC DNA]</scope>
    <source>
        <strain evidence="9">CCUG 55608</strain>
    </source>
</reference>
<gene>
    <name evidence="8" type="ORF">ACFQ4C_30375</name>
</gene>
<keyword evidence="1 4" id="KW-0349">Heme</keyword>
<dbReference type="InterPro" id="IPR011041">
    <property type="entry name" value="Quinoprot_gluc/sorb_DH_b-prop"/>
</dbReference>
<dbReference type="SUPFAM" id="SSF46626">
    <property type="entry name" value="Cytochrome c"/>
    <property type="match status" value="1"/>
</dbReference>
<evidence type="ECO:0000256" key="6">
    <source>
        <dbReference type="SAM" id="SignalP"/>
    </source>
</evidence>
<dbReference type="Gene3D" id="2.120.10.30">
    <property type="entry name" value="TolB, C-terminal domain"/>
    <property type="match status" value="1"/>
</dbReference>
<keyword evidence="2 4" id="KW-0479">Metal-binding</keyword>
<comment type="caution">
    <text evidence="8">The sequence shown here is derived from an EMBL/GenBank/DDBJ whole genome shotgun (WGS) entry which is preliminary data.</text>
</comment>
<dbReference type="Proteomes" id="UP001597116">
    <property type="component" value="Unassembled WGS sequence"/>
</dbReference>
<dbReference type="InterPro" id="IPR036909">
    <property type="entry name" value="Cyt_c-like_dom_sf"/>
</dbReference>
<keyword evidence="3 4" id="KW-0408">Iron</keyword>
<sequence>MNLSYKNSFRRTLGLLAATVVLGSASVVQAQESPKEEDFYKILRVPAPEGTLLEVGGLVSMPNGNLAISTRRGDIFIVENPTSRRPFFRKFASGLHEILGLAYKDGALYCAQRGELTKLTDTNKDGEADLFETVYAWPLSGHYHEYSFGPKIAPDGSFFVSGNVAFGDEEWWAGESRVPWRGWVMRITENGKMEPWATGVRSPCGLGMIDGELFYTDNQGDWIGSGGIWHLKKGSWVGHPAGLRWTGLPGSPVKLKPEQVYAKVDSRRRRNEQGRAIKPENVVDETPVPLYTLKDQFPELQLPAVWLPHGIFGVSNSEIVQIPEGSFGPLAGQLLVGDQGQSKIMRVFMEKVNGEFQGAAFDFRGGFQSGVLRMSWGADGSLFVGETNRGWGSAGEASEGLQRLVWNEQTPFEMKAVRAMPDGFEVEFTMPIDKKSAEDLASYSVESFIYKYHPVYGSPPINRETNAIKGVKVSEDGLKARIIVDNLRRYHIHEIRLDGVRSIEGSYSLVHPLAYYTLNNIPTGQKLAMGEVSTRRGDAATAEAKATPATPAKATKTPAAGKAKPSKAAPKTASTIESTAAPTYEQVKGLLTKHTCLACHQANKRQIGPAYVDVAKRGYTNEQIVELIHNPKPQNWPDYATEMPPMPQVPKADALKIAAWINSLAPENKANTSQPMKTPDQP</sequence>
<dbReference type="PANTHER" id="PTHR33546">
    <property type="entry name" value="LARGE, MULTIFUNCTIONAL SECRETED PROTEIN-RELATED"/>
    <property type="match status" value="1"/>
</dbReference>
<evidence type="ECO:0000313" key="9">
    <source>
        <dbReference type="Proteomes" id="UP001597116"/>
    </source>
</evidence>
<evidence type="ECO:0000256" key="1">
    <source>
        <dbReference type="ARBA" id="ARBA00022617"/>
    </source>
</evidence>